<dbReference type="Proteomes" id="UP000243515">
    <property type="component" value="Unassembled WGS sequence"/>
</dbReference>
<feature type="region of interest" description="Disordered" evidence="1">
    <location>
        <begin position="241"/>
        <end position="316"/>
    </location>
</feature>
<proteinExistence type="predicted"/>
<keyword evidence="3" id="KW-1185">Reference proteome</keyword>
<feature type="region of interest" description="Disordered" evidence="1">
    <location>
        <begin position="537"/>
        <end position="598"/>
    </location>
</feature>
<evidence type="ECO:0000313" key="3">
    <source>
        <dbReference type="Proteomes" id="UP000243515"/>
    </source>
</evidence>
<dbReference type="OrthoDB" id="5372553at2759"/>
<feature type="compositionally biased region" description="Low complexity" evidence="1">
    <location>
        <begin position="640"/>
        <end position="655"/>
    </location>
</feature>
<accession>A0A232LRS0</accession>
<name>A0A232LRS0_9EURO</name>
<dbReference type="EMBL" id="NPHW01005337">
    <property type="protein sequence ID" value="OXV06853.1"/>
    <property type="molecule type" value="Genomic_DNA"/>
</dbReference>
<dbReference type="AlphaFoldDB" id="A0A232LRS0"/>
<gene>
    <name evidence="2" type="ORF">Egran_05380</name>
</gene>
<protein>
    <submittedName>
        <fullName evidence="2">Uncharacterized protein</fullName>
    </submittedName>
</protein>
<organism evidence="2 3">
    <name type="scientific">Elaphomyces granulatus</name>
    <dbReference type="NCBI Taxonomy" id="519963"/>
    <lineage>
        <taxon>Eukaryota</taxon>
        <taxon>Fungi</taxon>
        <taxon>Dikarya</taxon>
        <taxon>Ascomycota</taxon>
        <taxon>Pezizomycotina</taxon>
        <taxon>Eurotiomycetes</taxon>
        <taxon>Eurotiomycetidae</taxon>
        <taxon>Eurotiales</taxon>
        <taxon>Elaphomycetaceae</taxon>
        <taxon>Elaphomyces</taxon>
    </lineage>
</organism>
<sequence>MEAPNEKRLQDIQMADLGTARREYLSTVDKPNRFRNIGLSQIEKARLSNSDNSVRRLAQINEPKISAWSNFHKNSGDTGDLETLDTMMDGQTHRAQLSAIIRESGGQAYADSTTTKDNFIQVTERSTPTRGRGGSFSGRGGHIPSAAVHMYPPGGIKHQGSSTLSFDTRQTRHLDPALDPEREHAKNKKGQGALPQHPVKSTKPMKPSLKSRRPVPVQENYEALLSAPENFLAAVRNIRPSTTNPLKEGAASVKASTGVSDNAEAGGPAQPKGGTDAPPMDKIASEPNIKPTPVVKLPASPTISASPQPQAPVVVSGPGKSVIIQAKEPRRDDAIERSRGNKIFASNLPRPPMPAKGAATVETSELSKTKLTEMDDLLLDFGSSTSVAMAGDRQNMQTAQKQKDVTTSSPGIMDLIGLDYQQASRTSLIKTTGPPSQSSVVGNVPSAHAQKAASSSSSKIAPLLNEEIIAGYLHELALINDAIAASSVTSSHAKQLNERKQQLERIISQITKAKLAEKASHIQMDDLVSATGSLNISHGEGRAASQSRSRTAQQAQTTMRRHAADEGRKATLAAGQESTLREAVTAPPFVPRSGDRVGQFPTVRTPAAASILQRVVPTDPDVESTSILFGDHLLPGRSGGARSSSVSSDTRSSLKSRADTPTGSGSKKPHIGLEASMHAFPLGEREISTPQQVTTVSAPFRTPAFHDTSNILPKKDPNTPWPAPTHGQQWMHHPQAFAIAIPAQENVAIRPPHVLQQSPSKARTGNDKGLYASKHAIPADDQTPPR</sequence>
<evidence type="ECO:0000313" key="2">
    <source>
        <dbReference type="EMBL" id="OXV06853.1"/>
    </source>
</evidence>
<feature type="region of interest" description="Disordered" evidence="1">
    <location>
        <begin position="177"/>
        <end position="215"/>
    </location>
</feature>
<feature type="region of interest" description="Disordered" evidence="1">
    <location>
        <begin position="630"/>
        <end position="672"/>
    </location>
</feature>
<reference evidence="2 3" key="1">
    <citation type="journal article" date="2015" name="Environ. Microbiol.">
        <title>Metagenome sequence of Elaphomyces granulatus from sporocarp tissue reveals Ascomycota ectomycorrhizal fingerprints of genome expansion and a Proteobacteria-rich microbiome.</title>
        <authorList>
            <person name="Quandt C.A."/>
            <person name="Kohler A."/>
            <person name="Hesse C.N."/>
            <person name="Sharpton T.J."/>
            <person name="Martin F."/>
            <person name="Spatafora J.W."/>
        </authorList>
    </citation>
    <scope>NUCLEOTIDE SEQUENCE [LARGE SCALE GENOMIC DNA]</scope>
    <source>
        <strain evidence="2 3">OSC145934</strain>
    </source>
</reference>
<feature type="compositionally biased region" description="Low complexity" evidence="1">
    <location>
        <begin position="542"/>
        <end position="558"/>
    </location>
</feature>
<evidence type="ECO:0000256" key="1">
    <source>
        <dbReference type="SAM" id="MobiDB-lite"/>
    </source>
</evidence>
<comment type="caution">
    <text evidence="2">The sequence shown here is derived from an EMBL/GenBank/DDBJ whole genome shotgun (WGS) entry which is preliminary data.</text>
</comment>
<feature type="region of interest" description="Disordered" evidence="1">
    <location>
        <begin position="750"/>
        <end position="786"/>
    </location>
</feature>